<feature type="non-terminal residue" evidence="1">
    <location>
        <position position="1"/>
    </location>
</feature>
<evidence type="ECO:0000313" key="2">
    <source>
        <dbReference type="Proteomes" id="UP000268093"/>
    </source>
</evidence>
<sequence>PNVIFGLNATERVGHFRLHIRLVNNKERNYFRQARGSHIPFPQLKNQRRAPYRQSHFRPICLEHRLLYHSHCQSGRYRPITTAGELGIRGCYSSSQSETHEGIEHWIMDVNGTTVVCGQSEDPTCSNSVKGIRSIDAHHSY</sequence>
<evidence type="ECO:0000313" key="1">
    <source>
        <dbReference type="EMBL" id="RUP49672.1"/>
    </source>
</evidence>
<dbReference type="EMBL" id="RBNI01002065">
    <property type="protein sequence ID" value="RUP49672.1"/>
    <property type="molecule type" value="Genomic_DNA"/>
</dbReference>
<dbReference type="InterPro" id="IPR029058">
    <property type="entry name" value="AB_hydrolase_fold"/>
</dbReference>
<name>A0A433DFP6_9FUNG</name>
<reference evidence="1 2" key="1">
    <citation type="journal article" date="2018" name="New Phytol.">
        <title>Phylogenomics of Endogonaceae and evolution of mycorrhizas within Mucoromycota.</title>
        <authorList>
            <person name="Chang Y."/>
            <person name="Desiro A."/>
            <person name="Na H."/>
            <person name="Sandor L."/>
            <person name="Lipzen A."/>
            <person name="Clum A."/>
            <person name="Barry K."/>
            <person name="Grigoriev I.V."/>
            <person name="Martin F.M."/>
            <person name="Stajich J.E."/>
            <person name="Smith M.E."/>
            <person name="Bonito G."/>
            <person name="Spatafora J.W."/>
        </authorList>
    </citation>
    <scope>NUCLEOTIDE SEQUENCE [LARGE SCALE GENOMIC DNA]</scope>
    <source>
        <strain evidence="1 2">GMNB39</strain>
    </source>
</reference>
<proteinExistence type="predicted"/>
<organism evidence="1 2">
    <name type="scientific">Jimgerdemannia flammicorona</name>
    <dbReference type="NCBI Taxonomy" id="994334"/>
    <lineage>
        <taxon>Eukaryota</taxon>
        <taxon>Fungi</taxon>
        <taxon>Fungi incertae sedis</taxon>
        <taxon>Mucoromycota</taxon>
        <taxon>Mucoromycotina</taxon>
        <taxon>Endogonomycetes</taxon>
        <taxon>Endogonales</taxon>
        <taxon>Endogonaceae</taxon>
        <taxon>Jimgerdemannia</taxon>
    </lineage>
</organism>
<dbReference type="Proteomes" id="UP000268093">
    <property type="component" value="Unassembled WGS sequence"/>
</dbReference>
<accession>A0A433DFP6</accession>
<feature type="non-terminal residue" evidence="1">
    <location>
        <position position="141"/>
    </location>
</feature>
<gene>
    <name evidence="1" type="ORF">BC936DRAFT_141837</name>
</gene>
<protein>
    <submittedName>
        <fullName evidence="1">Uncharacterized protein</fullName>
    </submittedName>
</protein>
<dbReference type="Gene3D" id="3.40.50.1820">
    <property type="entry name" value="alpha/beta hydrolase"/>
    <property type="match status" value="1"/>
</dbReference>
<keyword evidence="2" id="KW-1185">Reference proteome</keyword>
<comment type="caution">
    <text evidence="1">The sequence shown here is derived from an EMBL/GenBank/DDBJ whole genome shotgun (WGS) entry which is preliminary data.</text>
</comment>
<dbReference type="AlphaFoldDB" id="A0A433DFP6"/>